<proteinExistence type="predicted"/>
<dbReference type="Pfam" id="PF10936">
    <property type="entry name" value="DUF2617"/>
    <property type="match status" value="1"/>
</dbReference>
<dbReference type="EMBL" id="CP036275">
    <property type="protein sequence ID" value="QDU37780.1"/>
    <property type="molecule type" value="Genomic_DNA"/>
</dbReference>
<sequence>MKVGSARPDASQLAFRLYERSLHPELFRVSRATLMETDDFSAMLRICDAGHVIELRHGGTVITEVVGAVEQELPQRGMCVGERLASCRDRSLSLDGNLTVHTSAHVERLDREVFSEIQTELQMDARRAAVACEFPAAHRMQTAPLSVIQADANGRSLAVHAFHTFPENAAVVRTQTLYEF</sequence>
<reference evidence="1 2" key="1">
    <citation type="submission" date="2019-02" db="EMBL/GenBank/DDBJ databases">
        <title>Deep-cultivation of Planctomycetes and their phenomic and genomic characterization uncovers novel biology.</title>
        <authorList>
            <person name="Wiegand S."/>
            <person name="Jogler M."/>
            <person name="Boedeker C."/>
            <person name="Pinto D."/>
            <person name="Vollmers J."/>
            <person name="Rivas-Marin E."/>
            <person name="Kohn T."/>
            <person name="Peeters S.H."/>
            <person name="Heuer A."/>
            <person name="Rast P."/>
            <person name="Oberbeckmann S."/>
            <person name="Bunk B."/>
            <person name="Jeske O."/>
            <person name="Meyerdierks A."/>
            <person name="Storesund J.E."/>
            <person name="Kallscheuer N."/>
            <person name="Luecker S."/>
            <person name="Lage O.M."/>
            <person name="Pohl T."/>
            <person name="Merkel B.J."/>
            <person name="Hornburger P."/>
            <person name="Mueller R.-W."/>
            <person name="Bruemmer F."/>
            <person name="Labrenz M."/>
            <person name="Spormann A.M."/>
            <person name="Op den Camp H."/>
            <person name="Overmann J."/>
            <person name="Amann R."/>
            <person name="Jetten M.S.M."/>
            <person name="Mascher T."/>
            <person name="Medema M.H."/>
            <person name="Devos D.P."/>
            <person name="Kaster A.-K."/>
            <person name="Ovreas L."/>
            <person name="Rohde M."/>
            <person name="Galperin M.Y."/>
            <person name="Jogler C."/>
        </authorList>
    </citation>
    <scope>NUCLEOTIDE SEQUENCE [LARGE SCALE GENOMIC DNA]</scope>
    <source>
        <strain evidence="1 2">Mal4</strain>
    </source>
</reference>
<name>A0A517Z5K9_9PLAN</name>
<keyword evidence="2" id="KW-1185">Reference proteome</keyword>
<evidence type="ECO:0000313" key="2">
    <source>
        <dbReference type="Proteomes" id="UP000320496"/>
    </source>
</evidence>
<gene>
    <name evidence="1" type="ORF">Mal4_20970</name>
</gene>
<dbReference type="RefSeq" id="WP_145368979.1">
    <property type="nucleotide sequence ID" value="NZ_CP036275.1"/>
</dbReference>
<evidence type="ECO:0008006" key="3">
    <source>
        <dbReference type="Google" id="ProtNLM"/>
    </source>
</evidence>
<dbReference type="Proteomes" id="UP000320496">
    <property type="component" value="Chromosome"/>
</dbReference>
<dbReference type="OrthoDB" id="263569at2"/>
<organism evidence="1 2">
    <name type="scientific">Maioricimonas rarisocia</name>
    <dbReference type="NCBI Taxonomy" id="2528026"/>
    <lineage>
        <taxon>Bacteria</taxon>
        <taxon>Pseudomonadati</taxon>
        <taxon>Planctomycetota</taxon>
        <taxon>Planctomycetia</taxon>
        <taxon>Planctomycetales</taxon>
        <taxon>Planctomycetaceae</taxon>
        <taxon>Maioricimonas</taxon>
    </lineage>
</organism>
<dbReference type="AlphaFoldDB" id="A0A517Z5K9"/>
<evidence type="ECO:0000313" key="1">
    <source>
        <dbReference type="EMBL" id="QDU37780.1"/>
    </source>
</evidence>
<dbReference type="InterPro" id="IPR024486">
    <property type="entry name" value="DUF2617"/>
</dbReference>
<dbReference type="KEGG" id="mri:Mal4_20970"/>
<protein>
    <recommendedName>
        <fullName evidence="3">DUF2617 domain-containing protein</fullName>
    </recommendedName>
</protein>
<accession>A0A517Z5K9</accession>